<evidence type="ECO:0000313" key="2">
    <source>
        <dbReference type="Proteomes" id="UP000017842"/>
    </source>
</evidence>
<reference evidence="1 2" key="1">
    <citation type="journal article" date="2013" name="Genome Announc.">
        <title>Draft Genome Sequence of the Methanotrophic Gammaproteobacterium Methyloglobulus morosus DSM 22980 Strain KoM1.</title>
        <authorList>
            <person name="Poehlein A."/>
            <person name="Deutzmann J.S."/>
            <person name="Daniel R."/>
            <person name="Simeonova D.D."/>
        </authorList>
    </citation>
    <scope>NUCLEOTIDE SEQUENCE [LARGE SCALE GENOMIC DNA]</scope>
    <source>
        <strain evidence="1 2">KoM1</strain>
    </source>
</reference>
<dbReference type="RefSeq" id="WP_023493306.1">
    <property type="nucleotide sequence ID" value="NZ_AYLO01000011.1"/>
</dbReference>
<dbReference type="AlphaFoldDB" id="V5E2D8"/>
<name>V5E2D8_9GAMM</name>
<dbReference type="eggNOG" id="ENOG5031M5D">
    <property type="taxonomic scope" value="Bacteria"/>
</dbReference>
<sequence>MTVEQLIEALQKMPNRAVVLFESDVGYSLVAGVNLETNDNGLPDEVILYPDMNE</sequence>
<comment type="caution">
    <text evidence="1">The sequence shown here is derived from an EMBL/GenBank/DDBJ whole genome shotgun (WGS) entry which is preliminary data.</text>
</comment>
<accession>V5E2D8</accession>
<protein>
    <submittedName>
        <fullName evidence="1">Uncharacterized protein</fullName>
    </submittedName>
</protein>
<dbReference type="STRING" id="1116472.MGMO_11c00230"/>
<proteinExistence type="predicted"/>
<dbReference type="Proteomes" id="UP000017842">
    <property type="component" value="Unassembled WGS sequence"/>
</dbReference>
<dbReference type="EMBL" id="AYLO01000011">
    <property type="protein sequence ID" value="ESS73716.1"/>
    <property type="molecule type" value="Genomic_DNA"/>
</dbReference>
<gene>
    <name evidence="1" type="ORF">MGMO_11c00230</name>
</gene>
<organism evidence="1 2">
    <name type="scientific">Methyloglobulus morosus KoM1</name>
    <dbReference type="NCBI Taxonomy" id="1116472"/>
    <lineage>
        <taxon>Bacteria</taxon>
        <taxon>Pseudomonadati</taxon>
        <taxon>Pseudomonadota</taxon>
        <taxon>Gammaproteobacteria</taxon>
        <taxon>Methylococcales</taxon>
        <taxon>Methylococcaceae</taxon>
        <taxon>Methyloglobulus</taxon>
    </lineage>
</organism>
<evidence type="ECO:0000313" key="1">
    <source>
        <dbReference type="EMBL" id="ESS73716.1"/>
    </source>
</evidence>
<keyword evidence="2" id="KW-1185">Reference proteome</keyword>